<dbReference type="AlphaFoldDB" id="A0A6C0LSJ5"/>
<sequence length="213" mass="24942">MSKRPQKLGLDKSYKRPVVTKQEQFTVEEISKRCQGYIEVDDIAEVPLNTHIRYFIKQSDGTEVYRNGGFLYNKSDPEKYIMLTNGKQTWSVQVKNSKFYKKMSQTEQIESLTKIYQKKIDSLREMNEKKNKYISELYKYIYQLTGQKYRTIPEVESFLIIDKNKSNNGVKTNKSNDGVKTNNKNKTVEKIREMSSKQKIVKKTVSGSKTSKK</sequence>
<protein>
    <submittedName>
        <fullName evidence="1">Uncharacterized protein</fullName>
    </submittedName>
</protein>
<organism evidence="1">
    <name type="scientific">viral metagenome</name>
    <dbReference type="NCBI Taxonomy" id="1070528"/>
    <lineage>
        <taxon>unclassified sequences</taxon>
        <taxon>metagenomes</taxon>
        <taxon>organismal metagenomes</taxon>
    </lineage>
</organism>
<dbReference type="EMBL" id="MN740556">
    <property type="protein sequence ID" value="QHU32975.1"/>
    <property type="molecule type" value="Genomic_DNA"/>
</dbReference>
<name>A0A6C0LSJ5_9ZZZZ</name>
<proteinExistence type="predicted"/>
<accession>A0A6C0LSJ5</accession>
<reference evidence="1" key="1">
    <citation type="journal article" date="2020" name="Nature">
        <title>Giant virus diversity and host interactions through global metagenomics.</title>
        <authorList>
            <person name="Schulz F."/>
            <person name="Roux S."/>
            <person name="Paez-Espino D."/>
            <person name="Jungbluth S."/>
            <person name="Walsh D.A."/>
            <person name="Denef V.J."/>
            <person name="McMahon K.D."/>
            <person name="Konstantinidis K.T."/>
            <person name="Eloe-Fadrosh E.A."/>
            <person name="Kyrpides N.C."/>
            <person name="Woyke T."/>
        </authorList>
    </citation>
    <scope>NUCLEOTIDE SEQUENCE</scope>
    <source>
        <strain evidence="1">GVMAG-S-1014582-52</strain>
    </source>
</reference>
<evidence type="ECO:0000313" key="1">
    <source>
        <dbReference type="EMBL" id="QHU32975.1"/>
    </source>
</evidence>